<evidence type="ECO:0000256" key="7">
    <source>
        <dbReference type="ARBA" id="ARBA00022989"/>
    </source>
</evidence>
<evidence type="ECO:0000259" key="18">
    <source>
        <dbReference type="Pfam" id="PF00150"/>
    </source>
</evidence>
<gene>
    <name evidence="19" type="ORF">BD626DRAFT_413705</name>
</gene>
<keyword evidence="3" id="KW-1003">Cell membrane</keyword>
<dbReference type="GO" id="GO:0005576">
    <property type="term" value="C:extracellular region"/>
    <property type="evidence" value="ECO:0007669"/>
    <property type="project" value="TreeGrafter"/>
</dbReference>
<dbReference type="InterPro" id="IPR017853">
    <property type="entry name" value="GH"/>
</dbReference>
<dbReference type="SUPFAM" id="SSF51445">
    <property type="entry name" value="(Trans)glycosidases"/>
    <property type="match status" value="1"/>
</dbReference>
<dbReference type="STRING" id="97359.A0A550BVL5"/>
<evidence type="ECO:0000313" key="20">
    <source>
        <dbReference type="Proteomes" id="UP000320762"/>
    </source>
</evidence>
<feature type="region of interest" description="Disordered" evidence="16">
    <location>
        <begin position="1"/>
        <end position="41"/>
    </location>
</feature>
<proteinExistence type="inferred from homology"/>
<dbReference type="GO" id="GO:0009251">
    <property type="term" value="P:glucan catabolic process"/>
    <property type="evidence" value="ECO:0007669"/>
    <property type="project" value="TreeGrafter"/>
</dbReference>
<comment type="function">
    <text evidence="13">Glucosidase involved in the degradation of cellulosic biomass. Active on lichenan.</text>
</comment>
<evidence type="ECO:0000256" key="13">
    <source>
        <dbReference type="ARBA" id="ARBA00037126"/>
    </source>
</evidence>
<keyword evidence="8 17" id="KW-0472">Membrane</keyword>
<evidence type="ECO:0000313" key="19">
    <source>
        <dbReference type="EMBL" id="TRM56553.1"/>
    </source>
</evidence>
<dbReference type="GO" id="GO:0004338">
    <property type="term" value="F:glucan exo-1,3-beta-glucosidase activity"/>
    <property type="evidence" value="ECO:0007669"/>
    <property type="project" value="UniProtKB-EC"/>
</dbReference>
<evidence type="ECO:0000256" key="9">
    <source>
        <dbReference type="ARBA" id="ARBA00023180"/>
    </source>
</evidence>
<evidence type="ECO:0000256" key="12">
    <source>
        <dbReference type="ARBA" id="ARBA00036824"/>
    </source>
</evidence>
<name>A0A550BVL5_9AGAR</name>
<dbReference type="EMBL" id="VDMD01000066">
    <property type="protein sequence ID" value="TRM56553.1"/>
    <property type="molecule type" value="Genomic_DNA"/>
</dbReference>
<evidence type="ECO:0000256" key="6">
    <source>
        <dbReference type="ARBA" id="ARBA00022968"/>
    </source>
</evidence>
<dbReference type="PANTHER" id="PTHR31297">
    <property type="entry name" value="GLUCAN ENDO-1,6-BETA-GLUCOSIDASE B"/>
    <property type="match status" value="1"/>
</dbReference>
<evidence type="ECO:0000256" key="4">
    <source>
        <dbReference type="ARBA" id="ARBA00022692"/>
    </source>
</evidence>
<keyword evidence="11" id="KW-0961">Cell wall biogenesis/degradation</keyword>
<dbReference type="EC" id="3.2.1.58" evidence="14"/>
<keyword evidence="9" id="KW-0325">Glycoprotein</keyword>
<evidence type="ECO:0000256" key="11">
    <source>
        <dbReference type="ARBA" id="ARBA00023316"/>
    </source>
</evidence>
<keyword evidence="6" id="KW-0735">Signal-anchor</keyword>
<dbReference type="GO" id="GO:0071555">
    <property type="term" value="P:cell wall organization"/>
    <property type="evidence" value="ECO:0007669"/>
    <property type="project" value="UniProtKB-KW"/>
</dbReference>
<feature type="region of interest" description="Disordered" evidence="16">
    <location>
        <begin position="97"/>
        <end position="134"/>
    </location>
</feature>
<evidence type="ECO:0000256" key="3">
    <source>
        <dbReference type="ARBA" id="ARBA00022475"/>
    </source>
</evidence>
<evidence type="ECO:0000256" key="16">
    <source>
        <dbReference type="SAM" id="MobiDB-lite"/>
    </source>
</evidence>
<dbReference type="InterPro" id="IPR050386">
    <property type="entry name" value="Glycosyl_hydrolase_5"/>
</dbReference>
<evidence type="ECO:0000256" key="10">
    <source>
        <dbReference type="ARBA" id="ARBA00023295"/>
    </source>
</evidence>
<comment type="subcellular location">
    <subcellularLocation>
        <location evidence="1">Cell membrane</location>
        <topology evidence="1">Single-pass type II membrane protein</topology>
    </subcellularLocation>
</comment>
<evidence type="ECO:0000256" key="17">
    <source>
        <dbReference type="SAM" id="Phobius"/>
    </source>
</evidence>
<dbReference type="InterPro" id="IPR001547">
    <property type="entry name" value="Glyco_hydro_5"/>
</dbReference>
<evidence type="ECO:0000256" key="5">
    <source>
        <dbReference type="ARBA" id="ARBA00022801"/>
    </source>
</evidence>
<keyword evidence="20" id="KW-1185">Reference proteome</keyword>
<dbReference type="Proteomes" id="UP000320762">
    <property type="component" value="Unassembled WGS sequence"/>
</dbReference>
<feature type="compositionally biased region" description="Polar residues" evidence="16">
    <location>
        <begin position="30"/>
        <end position="39"/>
    </location>
</feature>
<accession>A0A550BVL5</accession>
<keyword evidence="5 19" id="KW-0378">Hydrolase</keyword>
<dbReference type="Pfam" id="PF00150">
    <property type="entry name" value="Cellulase"/>
    <property type="match status" value="1"/>
</dbReference>
<evidence type="ECO:0000256" key="2">
    <source>
        <dbReference type="ARBA" id="ARBA00005641"/>
    </source>
</evidence>
<dbReference type="AlphaFoldDB" id="A0A550BVL5"/>
<dbReference type="Gene3D" id="3.20.20.80">
    <property type="entry name" value="Glycosidases"/>
    <property type="match status" value="1"/>
</dbReference>
<dbReference type="GO" id="GO:0005886">
    <property type="term" value="C:plasma membrane"/>
    <property type="evidence" value="ECO:0007669"/>
    <property type="project" value="UniProtKB-SubCell"/>
</dbReference>
<comment type="caution">
    <text evidence="19">The sequence shown here is derived from an EMBL/GenBank/DDBJ whole genome shotgun (WGS) entry which is preliminary data.</text>
</comment>
<feature type="transmembrane region" description="Helical" evidence="17">
    <location>
        <begin position="67"/>
        <end position="90"/>
    </location>
</feature>
<protein>
    <recommendedName>
        <fullName evidence="14">glucan 1,3-beta-glucosidase</fullName>
        <ecNumber evidence="14">3.2.1.58</ecNumber>
    </recommendedName>
    <alternativeName>
        <fullName evidence="15">Exo-1,3-beta-glucanase D</fullName>
    </alternativeName>
</protein>
<keyword evidence="4 17" id="KW-0812">Transmembrane</keyword>
<evidence type="ECO:0000256" key="1">
    <source>
        <dbReference type="ARBA" id="ARBA00004401"/>
    </source>
</evidence>
<dbReference type="GO" id="GO:0009986">
    <property type="term" value="C:cell surface"/>
    <property type="evidence" value="ECO:0007669"/>
    <property type="project" value="TreeGrafter"/>
</dbReference>
<dbReference type="PANTHER" id="PTHR31297:SF34">
    <property type="entry name" value="GLUCAN 1,3-BETA-GLUCOSIDASE 2"/>
    <property type="match status" value="1"/>
</dbReference>
<reference evidence="19 20" key="1">
    <citation type="journal article" date="2019" name="New Phytol.">
        <title>Comparative genomics reveals unique wood-decay strategies and fruiting body development in the Schizophyllaceae.</title>
        <authorList>
            <person name="Almasi E."/>
            <person name="Sahu N."/>
            <person name="Krizsan K."/>
            <person name="Balint B."/>
            <person name="Kovacs G.M."/>
            <person name="Kiss B."/>
            <person name="Cseklye J."/>
            <person name="Drula E."/>
            <person name="Henrissat B."/>
            <person name="Nagy I."/>
            <person name="Chovatia M."/>
            <person name="Adam C."/>
            <person name="LaButti K."/>
            <person name="Lipzen A."/>
            <person name="Riley R."/>
            <person name="Grigoriev I.V."/>
            <person name="Nagy L.G."/>
        </authorList>
    </citation>
    <scope>NUCLEOTIDE SEQUENCE [LARGE SCALE GENOMIC DNA]</scope>
    <source>
        <strain evidence="19 20">NL-1724</strain>
    </source>
</reference>
<organism evidence="19 20">
    <name type="scientific">Schizophyllum amplum</name>
    <dbReference type="NCBI Taxonomy" id="97359"/>
    <lineage>
        <taxon>Eukaryota</taxon>
        <taxon>Fungi</taxon>
        <taxon>Dikarya</taxon>
        <taxon>Basidiomycota</taxon>
        <taxon>Agaricomycotina</taxon>
        <taxon>Agaricomycetes</taxon>
        <taxon>Agaricomycetidae</taxon>
        <taxon>Agaricales</taxon>
        <taxon>Schizophyllaceae</taxon>
        <taxon>Schizophyllum</taxon>
    </lineage>
</organism>
<sequence length="706" mass="75511">MTSNNSPSLAHESLDPPPPLLDTPRESAYGNASNRTSYADSPLVDASTKEAGGTAPQTSATSTRRKLVWALGAVAALAVILLAILLPLHFTGHLGSSGDPKGAAVSNGGTGDGGGDVPDEADPASPEGLISGGNGTMLTLDSGEEFMYINPFGGYWAYDPDDVYGSYGKANEWTPALNETWTWGQDRVHGVNLGGLFVLEPFIVPALFQKYDGTVDEWTLYTAMAENGSLKEEMEEHYNTFITEKDFIEMVAAGLNWIRLPIPYWAIQGSVWDGEPFPEGLCWKYILRVISWARKYGIRVNIDVHAVPGSQNGYNHSGKLGQVNFLNGAMGMANAQRLLEYNRILVEFFAQEEYRNVVVMFGIINEPLLAQIGRQTLNSFFFQSYNEIRNDITGVGEGNGPYLVIHDGFGTTAAWADTFDGADRMILDTHPYFAFSGSANNAPIATGMELEDAGGVWPLQACNAWGPMMNRSNTNFGVTVAGEFSCGYNDCGLFVRGVGNGAMYGGDCSLFEDASQWNATLKAGIKTFIMASMDSLNDWFFWTWKIGNSTAGHVQAPLWSYQLGLQEDYVPRDPRAARGLCEALGGEREEFDGEYVPWATGGAGAGELSSTYPWPPATINNVAGAGAPATALPTYTATAAVPTLTASVSFSDARGVGGGDVDGWYATGDNAPAVTPVAGCVYPDAWDALDVALPATTCNDDTATAA</sequence>
<dbReference type="OrthoDB" id="62120at2759"/>
<feature type="domain" description="Glycoside hydrolase family 5" evidence="18">
    <location>
        <begin position="234"/>
        <end position="439"/>
    </location>
</feature>
<comment type="similarity">
    <text evidence="2">Belongs to the glycosyl hydrolase 5 (cellulase A) family.</text>
</comment>
<keyword evidence="10" id="KW-0326">Glycosidase</keyword>
<evidence type="ECO:0000256" key="14">
    <source>
        <dbReference type="ARBA" id="ARBA00038929"/>
    </source>
</evidence>
<evidence type="ECO:0000256" key="15">
    <source>
        <dbReference type="ARBA" id="ARBA00041260"/>
    </source>
</evidence>
<evidence type="ECO:0000256" key="8">
    <source>
        <dbReference type="ARBA" id="ARBA00023136"/>
    </source>
</evidence>
<keyword evidence="7 17" id="KW-1133">Transmembrane helix</keyword>
<comment type="catalytic activity">
    <reaction evidence="12">
        <text>Successive hydrolysis of beta-D-glucose units from the non-reducing ends of (1-&gt;3)-beta-D-glucans, releasing alpha-glucose.</text>
        <dbReference type="EC" id="3.2.1.58"/>
    </reaction>
</comment>